<proteinExistence type="predicted"/>
<reference evidence="1" key="1">
    <citation type="submission" date="2021-12" db="EMBL/GenBank/DDBJ databases">
        <authorList>
            <person name="Zaccaron A."/>
            <person name="Stergiopoulos I."/>
        </authorList>
    </citation>
    <scope>NUCLEOTIDE SEQUENCE</scope>
    <source>
        <strain evidence="1">Race5_Kim</strain>
    </source>
</reference>
<gene>
    <name evidence="1" type="ORF">CLAFUR5_13486</name>
</gene>
<dbReference type="EMBL" id="CP090174">
    <property type="protein sequence ID" value="UJO24346.1"/>
    <property type="molecule type" value="Genomic_DNA"/>
</dbReference>
<evidence type="ECO:0000313" key="2">
    <source>
        <dbReference type="Proteomes" id="UP000756132"/>
    </source>
</evidence>
<organism evidence="1 2">
    <name type="scientific">Passalora fulva</name>
    <name type="common">Tomato leaf mold</name>
    <name type="synonym">Cladosporium fulvum</name>
    <dbReference type="NCBI Taxonomy" id="5499"/>
    <lineage>
        <taxon>Eukaryota</taxon>
        <taxon>Fungi</taxon>
        <taxon>Dikarya</taxon>
        <taxon>Ascomycota</taxon>
        <taxon>Pezizomycotina</taxon>
        <taxon>Dothideomycetes</taxon>
        <taxon>Dothideomycetidae</taxon>
        <taxon>Mycosphaerellales</taxon>
        <taxon>Mycosphaerellaceae</taxon>
        <taxon>Fulvia</taxon>
    </lineage>
</organism>
<dbReference type="Proteomes" id="UP000756132">
    <property type="component" value="Chromosome 12"/>
</dbReference>
<dbReference type="OrthoDB" id="8120565at2759"/>
<keyword evidence="2" id="KW-1185">Reference proteome</keyword>
<accession>A0A9Q8PKZ3</accession>
<dbReference type="GeneID" id="71993364"/>
<dbReference type="RefSeq" id="XP_047768712.1">
    <property type="nucleotide sequence ID" value="XM_047912634.1"/>
</dbReference>
<reference evidence="1" key="2">
    <citation type="journal article" date="2022" name="Microb. Genom.">
        <title>A chromosome-scale genome assembly of the tomato pathogen Cladosporium fulvum reveals a compartmentalized genome architecture and the presence of a dispensable chromosome.</title>
        <authorList>
            <person name="Zaccaron A.Z."/>
            <person name="Chen L.H."/>
            <person name="Samaras A."/>
            <person name="Stergiopoulos I."/>
        </authorList>
    </citation>
    <scope>NUCLEOTIDE SEQUENCE</scope>
    <source>
        <strain evidence="1">Race5_Kim</strain>
    </source>
</reference>
<name>A0A9Q8PKZ3_PASFU</name>
<protein>
    <submittedName>
        <fullName evidence="1">Uncharacterized protein</fullName>
    </submittedName>
</protein>
<dbReference type="KEGG" id="ffu:CLAFUR5_13486"/>
<evidence type="ECO:0000313" key="1">
    <source>
        <dbReference type="EMBL" id="UJO24346.1"/>
    </source>
</evidence>
<dbReference type="AlphaFoldDB" id="A0A9Q8PKZ3"/>
<sequence>MVAGAGIAIGAAAVRRQELTGKRGVASLMQNKKAFFIAVFASFERLLYGYQQGVLGQALVMPGFVRIY</sequence>